<dbReference type="Pfam" id="PF00586">
    <property type="entry name" value="AIRS"/>
    <property type="match status" value="1"/>
</dbReference>
<comment type="function">
    <text evidence="1">Catalyzes the ATP-dependent phosphorylation of thiamine-monophosphate (TMP) to form thiamine-pyrophosphate (TPP), the active form of vitamin B1.</text>
</comment>
<feature type="domain" description="PurM-like N-terminal" evidence="3">
    <location>
        <begin position="38"/>
        <end position="148"/>
    </location>
</feature>
<dbReference type="RefSeq" id="WP_139948775.1">
    <property type="nucleotide sequence ID" value="NZ_CP040899.1"/>
</dbReference>
<feature type="binding site" evidence="1">
    <location>
        <position position="158"/>
    </location>
    <ligand>
        <name>ATP</name>
        <dbReference type="ChEBI" id="CHEBI:30616"/>
    </ligand>
</feature>
<evidence type="ECO:0000259" key="3">
    <source>
        <dbReference type="Pfam" id="PF00586"/>
    </source>
</evidence>
<comment type="similarity">
    <text evidence="1">Belongs to the thiamine-monophosphate kinase family.</text>
</comment>
<keyword evidence="1" id="KW-0479">Metal-binding</keyword>
<feature type="binding site" evidence="1">
    <location>
        <position position="40"/>
    </location>
    <ligand>
        <name>Mg(2+)</name>
        <dbReference type="ChEBI" id="CHEBI:18420"/>
        <label>3</label>
    </ligand>
</feature>
<keyword evidence="1 5" id="KW-0808">Transferase</keyword>
<gene>
    <name evidence="1" type="primary">thiL</name>
    <name evidence="5" type="ORF">FE251_11000</name>
</gene>
<proteinExistence type="inferred from homology"/>
<feature type="binding site" evidence="1">
    <location>
        <position position="85"/>
    </location>
    <ligand>
        <name>Mg(2+)</name>
        <dbReference type="ChEBI" id="CHEBI:18420"/>
        <label>4</label>
    </ligand>
</feature>
<comment type="pathway">
    <text evidence="1">Cofactor biosynthesis; thiamine diphosphate biosynthesis; thiamine diphosphate from thiamine phosphate: step 1/1.</text>
</comment>
<feature type="domain" description="PurM-like C-terminal" evidence="4">
    <location>
        <begin position="162"/>
        <end position="255"/>
    </location>
</feature>
<protein>
    <recommendedName>
        <fullName evidence="1">Thiamine-monophosphate kinase</fullName>
        <shortName evidence="1">TMP kinase</shortName>
        <shortName evidence="1">Thiamine-phosphate kinase</shortName>
        <ecNumber evidence="1">2.7.4.16</ecNumber>
    </recommendedName>
</protein>
<comment type="catalytic activity">
    <reaction evidence="1">
        <text>thiamine phosphate + ATP = thiamine diphosphate + ADP</text>
        <dbReference type="Rhea" id="RHEA:15913"/>
        <dbReference type="ChEBI" id="CHEBI:30616"/>
        <dbReference type="ChEBI" id="CHEBI:37575"/>
        <dbReference type="ChEBI" id="CHEBI:58937"/>
        <dbReference type="ChEBI" id="CHEBI:456216"/>
        <dbReference type="EC" id="2.7.4.16"/>
    </reaction>
</comment>
<evidence type="ECO:0000259" key="4">
    <source>
        <dbReference type="Pfam" id="PF02769"/>
    </source>
</evidence>
<dbReference type="Proteomes" id="UP000313948">
    <property type="component" value="Chromosome"/>
</dbReference>
<feature type="binding site" evidence="1">
    <location>
        <position position="55"/>
    </location>
    <ligand>
        <name>Mg(2+)</name>
        <dbReference type="ChEBI" id="CHEBI:18420"/>
        <label>1</label>
    </ligand>
</feature>
<feature type="binding site" evidence="1">
    <location>
        <position position="56"/>
    </location>
    <ligand>
        <name>Mg(2+)</name>
        <dbReference type="ChEBI" id="CHEBI:18420"/>
        <label>2</label>
    </ligand>
</feature>
<feature type="binding site" evidence="1">
    <location>
        <position position="281"/>
    </location>
    <ligand>
        <name>substrate</name>
    </ligand>
</feature>
<feature type="region of interest" description="Disordered" evidence="2">
    <location>
        <begin position="311"/>
        <end position="335"/>
    </location>
</feature>
<evidence type="ECO:0000256" key="1">
    <source>
        <dbReference type="HAMAP-Rule" id="MF_02128"/>
    </source>
</evidence>
<feature type="binding site" evidence="1">
    <location>
        <position position="330"/>
    </location>
    <ligand>
        <name>substrate</name>
    </ligand>
</feature>
<dbReference type="Pfam" id="PF02769">
    <property type="entry name" value="AIRS_C"/>
    <property type="match status" value="1"/>
</dbReference>
<dbReference type="NCBIfam" id="TIGR01379">
    <property type="entry name" value="thiL"/>
    <property type="match status" value="1"/>
</dbReference>
<feature type="binding site" evidence="1">
    <location>
        <position position="54"/>
    </location>
    <ligand>
        <name>Mg(2+)</name>
        <dbReference type="ChEBI" id="CHEBI:18420"/>
        <label>4</label>
    </ligand>
</feature>
<keyword evidence="1" id="KW-0460">Magnesium</keyword>
<keyword evidence="1 5" id="KW-0418">Kinase</keyword>
<dbReference type="SUPFAM" id="SSF55326">
    <property type="entry name" value="PurM N-terminal domain-like"/>
    <property type="match status" value="1"/>
</dbReference>
<organism evidence="5 6">
    <name type="scientific">Georgenia wutianyii</name>
    <dbReference type="NCBI Taxonomy" id="2585135"/>
    <lineage>
        <taxon>Bacteria</taxon>
        <taxon>Bacillati</taxon>
        <taxon>Actinomycetota</taxon>
        <taxon>Actinomycetes</taxon>
        <taxon>Micrococcales</taxon>
        <taxon>Bogoriellaceae</taxon>
        <taxon>Georgenia</taxon>
    </lineage>
</organism>
<dbReference type="InterPro" id="IPR016188">
    <property type="entry name" value="PurM-like_N"/>
</dbReference>
<feature type="binding site" evidence="1">
    <location>
        <position position="56"/>
    </location>
    <ligand>
        <name>Mg(2+)</name>
        <dbReference type="ChEBI" id="CHEBI:18420"/>
        <label>1</label>
    </ligand>
</feature>
<dbReference type="CDD" id="cd02194">
    <property type="entry name" value="ThiL"/>
    <property type="match status" value="1"/>
</dbReference>
<evidence type="ECO:0000313" key="5">
    <source>
        <dbReference type="EMBL" id="QDB79840.1"/>
    </source>
</evidence>
<keyword evidence="1" id="KW-0067">ATP-binding</keyword>
<dbReference type="HAMAP" id="MF_02128">
    <property type="entry name" value="TMP_kinase"/>
    <property type="match status" value="1"/>
</dbReference>
<evidence type="ECO:0000313" key="6">
    <source>
        <dbReference type="Proteomes" id="UP000313948"/>
    </source>
</evidence>
<dbReference type="SUPFAM" id="SSF56042">
    <property type="entry name" value="PurM C-terminal domain-like"/>
    <property type="match status" value="1"/>
</dbReference>
<feature type="binding site" evidence="1">
    <location>
        <position position="40"/>
    </location>
    <ligand>
        <name>Mg(2+)</name>
        <dbReference type="ChEBI" id="CHEBI:18420"/>
        <label>4</label>
    </ligand>
</feature>
<feature type="binding site" evidence="1">
    <location>
        <position position="228"/>
    </location>
    <ligand>
        <name>Mg(2+)</name>
        <dbReference type="ChEBI" id="CHEBI:18420"/>
        <label>5</label>
    </ligand>
</feature>
<reference evidence="5 6" key="1">
    <citation type="submission" date="2019-05" db="EMBL/GenBank/DDBJ databases">
        <title>Georgenia *** sp. nov., and Georgenia *** sp. nov., isolated from the intestinal contents of plateau pika (Ochotona curzoniae) in the Qinghai-Tibet plateau of China.</title>
        <authorList>
            <person name="Tian Z."/>
        </authorList>
    </citation>
    <scope>NUCLEOTIDE SEQUENCE [LARGE SCALE GENOMIC DNA]</scope>
    <source>
        <strain evidence="5 6">Z294</strain>
    </source>
</reference>
<evidence type="ECO:0000256" key="2">
    <source>
        <dbReference type="SAM" id="MobiDB-lite"/>
    </source>
</evidence>
<dbReference type="NCBIfam" id="NF004351">
    <property type="entry name" value="PRK05731.1-4"/>
    <property type="match status" value="1"/>
</dbReference>
<name>A0ABX5VST2_9MICO</name>
<comment type="caution">
    <text evidence="1">Lacks conserved residue(s) required for the propagation of feature annotation.</text>
</comment>
<dbReference type="InterPro" id="IPR036921">
    <property type="entry name" value="PurM-like_N_sf"/>
</dbReference>
<feature type="binding site" evidence="1">
    <location>
        <position position="225"/>
    </location>
    <ligand>
        <name>Mg(2+)</name>
        <dbReference type="ChEBI" id="CHEBI:18420"/>
        <label>3</label>
    </ligand>
</feature>
<keyword evidence="6" id="KW-1185">Reference proteome</keyword>
<dbReference type="GO" id="GO:0009030">
    <property type="term" value="F:thiamine-phosphate kinase activity"/>
    <property type="evidence" value="ECO:0007669"/>
    <property type="project" value="UniProtKB-EC"/>
</dbReference>
<feature type="binding site" evidence="1">
    <location>
        <position position="227"/>
    </location>
    <ligand>
        <name>ATP</name>
        <dbReference type="ChEBI" id="CHEBI:30616"/>
    </ligand>
</feature>
<feature type="binding site" evidence="1">
    <location>
        <begin position="132"/>
        <end position="133"/>
    </location>
    <ligand>
        <name>ATP</name>
        <dbReference type="ChEBI" id="CHEBI:30616"/>
    </ligand>
</feature>
<keyword evidence="1" id="KW-0547">Nucleotide-binding</keyword>
<accession>A0ABX5VST2</accession>
<keyword evidence="1" id="KW-0784">Thiamine biosynthesis</keyword>
<feature type="binding site" evidence="1">
    <location>
        <position position="85"/>
    </location>
    <ligand>
        <name>Mg(2+)</name>
        <dbReference type="ChEBI" id="CHEBI:18420"/>
        <label>3</label>
    </ligand>
</feature>
<dbReference type="PANTHER" id="PTHR30270:SF0">
    <property type="entry name" value="THIAMINE-MONOPHOSPHATE KINASE"/>
    <property type="match status" value="1"/>
</dbReference>
<feature type="binding site" evidence="1">
    <location>
        <position position="133"/>
    </location>
    <ligand>
        <name>Mg(2+)</name>
        <dbReference type="ChEBI" id="CHEBI:18420"/>
        <label>1</label>
    </ligand>
</feature>
<dbReference type="PANTHER" id="PTHR30270">
    <property type="entry name" value="THIAMINE-MONOPHOSPHATE KINASE"/>
    <property type="match status" value="1"/>
</dbReference>
<feature type="binding site" evidence="1">
    <location>
        <position position="85"/>
    </location>
    <ligand>
        <name>Mg(2+)</name>
        <dbReference type="ChEBI" id="CHEBI:18420"/>
        <label>2</label>
    </ligand>
</feature>
<dbReference type="InterPro" id="IPR006283">
    <property type="entry name" value="ThiL-like"/>
</dbReference>
<feature type="binding site" evidence="1">
    <location>
        <position position="63"/>
    </location>
    <ligand>
        <name>substrate</name>
    </ligand>
</feature>
<dbReference type="PIRSF" id="PIRSF005303">
    <property type="entry name" value="Thiam_monoph_kin"/>
    <property type="match status" value="1"/>
</dbReference>
<dbReference type="EMBL" id="CP040899">
    <property type="protein sequence ID" value="QDB79840.1"/>
    <property type="molecule type" value="Genomic_DNA"/>
</dbReference>
<dbReference type="Gene3D" id="3.90.650.10">
    <property type="entry name" value="PurM-like C-terminal domain"/>
    <property type="match status" value="1"/>
</dbReference>
<dbReference type="InterPro" id="IPR036676">
    <property type="entry name" value="PurM-like_C_sf"/>
</dbReference>
<comment type="miscellaneous">
    <text evidence="1">Reaction mechanism of ThiL seems to utilize a direct, inline transfer of the gamma-phosphate of ATP to TMP rather than a phosphorylated enzyme intermediate.</text>
</comment>
<dbReference type="InterPro" id="IPR010918">
    <property type="entry name" value="PurM-like_C_dom"/>
</dbReference>
<sequence length="335" mass="33871">MTSSPDQAPVVADLSETELIASFAPLLPRGRATLVPTGDDAAVVAAPDGRFVVSTDVLVEGHHFRRDWGTARDVGARAAAQNLADIAAMGALPTSMVVGLVLPPTTPVAWLLDLARGLAEECAPLGVGVDGGDLSAGERVVVAVTVHGDLEGRAPVLRSGARPGHVLAHAGALGRAAAGYAVLEAGLPYTGDPDTAAVVGAFLRPAPPYAAGPQAADAGATAMMDVSDGLVRDAGRMARASGVEILLDPVAEALAPDLARLEPVARRLGADAAAWLLTGGEDHGLLATFAPDRPLPPGFRRIGTVRAAGPAGPRVVPSPADAAHVTAPGWDHFRA</sequence>
<dbReference type="Gene3D" id="3.30.1330.10">
    <property type="entry name" value="PurM-like, N-terminal domain"/>
    <property type="match status" value="1"/>
</dbReference>
<dbReference type="EC" id="2.7.4.16" evidence="1"/>